<reference evidence="2" key="1">
    <citation type="journal article" date="2023" name="Mol. Phylogenet. Evol.">
        <title>Genome-scale phylogeny and comparative genomics of the fungal order Sordariales.</title>
        <authorList>
            <person name="Hensen N."/>
            <person name="Bonometti L."/>
            <person name="Westerberg I."/>
            <person name="Brannstrom I.O."/>
            <person name="Guillou S."/>
            <person name="Cros-Aarteil S."/>
            <person name="Calhoun S."/>
            <person name="Haridas S."/>
            <person name="Kuo A."/>
            <person name="Mondo S."/>
            <person name="Pangilinan J."/>
            <person name="Riley R."/>
            <person name="LaButti K."/>
            <person name="Andreopoulos B."/>
            <person name="Lipzen A."/>
            <person name="Chen C."/>
            <person name="Yan M."/>
            <person name="Daum C."/>
            <person name="Ng V."/>
            <person name="Clum A."/>
            <person name="Steindorff A."/>
            <person name="Ohm R.A."/>
            <person name="Martin F."/>
            <person name="Silar P."/>
            <person name="Natvig D.O."/>
            <person name="Lalanne C."/>
            <person name="Gautier V."/>
            <person name="Ament-Velasquez S.L."/>
            <person name="Kruys A."/>
            <person name="Hutchinson M.I."/>
            <person name="Powell A.J."/>
            <person name="Barry K."/>
            <person name="Miller A.N."/>
            <person name="Grigoriev I.V."/>
            <person name="Debuchy R."/>
            <person name="Gladieux P."/>
            <person name="Hiltunen Thoren M."/>
            <person name="Johannesson H."/>
        </authorList>
    </citation>
    <scope>NUCLEOTIDE SEQUENCE</scope>
    <source>
        <strain evidence="2">CBS 955.72</strain>
    </source>
</reference>
<dbReference type="PANTHER" id="PTHR10622:SF10">
    <property type="entry name" value="HET DOMAIN-CONTAINING PROTEIN"/>
    <property type="match status" value="1"/>
</dbReference>
<gene>
    <name evidence="2" type="ORF">B0T25DRAFT_540613</name>
</gene>
<feature type="domain" description="DUF8212" evidence="1">
    <location>
        <begin position="261"/>
        <end position="285"/>
    </location>
</feature>
<evidence type="ECO:0000259" key="1">
    <source>
        <dbReference type="Pfam" id="PF26640"/>
    </source>
</evidence>
<organism evidence="2 3">
    <name type="scientific">Lasiosphaeria hispida</name>
    <dbReference type="NCBI Taxonomy" id="260671"/>
    <lineage>
        <taxon>Eukaryota</taxon>
        <taxon>Fungi</taxon>
        <taxon>Dikarya</taxon>
        <taxon>Ascomycota</taxon>
        <taxon>Pezizomycotina</taxon>
        <taxon>Sordariomycetes</taxon>
        <taxon>Sordariomycetidae</taxon>
        <taxon>Sordariales</taxon>
        <taxon>Lasiosphaeriaceae</taxon>
        <taxon>Lasiosphaeria</taxon>
    </lineage>
</organism>
<dbReference type="InterPro" id="IPR058525">
    <property type="entry name" value="DUF8212"/>
</dbReference>
<dbReference type="EMBL" id="JAUIQD010000003">
    <property type="protein sequence ID" value="KAK3357950.1"/>
    <property type="molecule type" value="Genomic_DNA"/>
</dbReference>
<protein>
    <recommendedName>
        <fullName evidence="1">DUF8212 domain-containing protein</fullName>
    </recommendedName>
</protein>
<dbReference type="Pfam" id="PF26640">
    <property type="entry name" value="DUF8212"/>
    <property type="match status" value="1"/>
</dbReference>
<reference evidence="2" key="2">
    <citation type="submission" date="2023-06" db="EMBL/GenBank/DDBJ databases">
        <authorList>
            <consortium name="Lawrence Berkeley National Laboratory"/>
            <person name="Haridas S."/>
            <person name="Hensen N."/>
            <person name="Bonometti L."/>
            <person name="Westerberg I."/>
            <person name="Brannstrom I.O."/>
            <person name="Guillou S."/>
            <person name="Cros-Aarteil S."/>
            <person name="Calhoun S."/>
            <person name="Kuo A."/>
            <person name="Mondo S."/>
            <person name="Pangilinan J."/>
            <person name="Riley R."/>
            <person name="Labutti K."/>
            <person name="Andreopoulos B."/>
            <person name="Lipzen A."/>
            <person name="Chen C."/>
            <person name="Yanf M."/>
            <person name="Daum C."/>
            <person name="Ng V."/>
            <person name="Clum A."/>
            <person name="Steindorff A."/>
            <person name="Ohm R."/>
            <person name="Martin F."/>
            <person name="Silar P."/>
            <person name="Natvig D."/>
            <person name="Lalanne C."/>
            <person name="Gautier V."/>
            <person name="Ament-Velasquez S.L."/>
            <person name="Kruys A."/>
            <person name="Hutchinson M.I."/>
            <person name="Powell A.J."/>
            <person name="Barry K."/>
            <person name="Miller A.N."/>
            <person name="Grigoriev I.V."/>
            <person name="Debuchy R."/>
            <person name="Gladieux P."/>
            <person name="Thoren M.H."/>
            <person name="Johannesson H."/>
        </authorList>
    </citation>
    <scope>NUCLEOTIDE SEQUENCE</scope>
    <source>
        <strain evidence="2">CBS 955.72</strain>
    </source>
</reference>
<evidence type="ECO:0000313" key="2">
    <source>
        <dbReference type="EMBL" id="KAK3357950.1"/>
    </source>
</evidence>
<proteinExistence type="predicted"/>
<dbReference type="PANTHER" id="PTHR10622">
    <property type="entry name" value="HET DOMAIN-CONTAINING PROTEIN"/>
    <property type="match status" value="1"/>
</dbReference>
<dbReference type="Proteomes" id="UP001275084">
    <property type="component" value="Unassembled WGS sequence"/>
</dbReference>
<accession>A0AAJ0HN73</accession>
<keyword evidence="3" id="KW-1185">Reference proteome</keyword>
<comment type="caution">
    <text evidence="2">The sequence shown here is derived from an EMBL/GenBank/DDBJ whole genome shotgun (WGS) entry which is preliminary data.</text>
</comment>
<dbReference type="AlphaFoldDB" id="A0AAJ0HN73"/>
<evidence type="ECO:0000313" key="3">
    <source>
        <dbReference type="Proteomes" id="UP001275084"/>
    </source>
</evidence>
<name>A0AAJ0HN73_9PEZI</name>
<sequence length="617" mass="69949">MRLINLKTLKLEAFEGHDVPEYAILSHMWTDEEISYQDYVWLDEFREDVADGLVDEMPRKMRKKLHAKYATLTRKAGYVKIQRYIECCRNGQDHERKQGKAPSFNHAWVDTCCINRESSAEVAEAVNSVWAYYADTAACIAFLGDVGGSEMPNAEFYRSRWFTRGWTLPELLAPHDVALVNRDWEELTARSLSARAIAKATGIDPEYLGKTLDRTPPRQATVATRMMWASTRKTTRAEDEAYSLLGLFDVSMPVLYGEGARAFARLQDEIMRSSPDQSIFTWGYSSMLDARQGVDLLAKSPGDFEFCDAVKPLRAPRNLRPLFEDVPFRATNVGLEITTVLFKLFLGSVGRTRTYALLPSAVNGFILGIPVSGPDIDEKPLLGIHDGAVLSRSFAEHPVMPLFHAEGGPWPETIARRRVLIRAESGVWNDGRLLHVTRPERPPFWVLNLQLQRCVQLRETWSPSLVVQDVRREVPSGRLVLRFKGSVAHEEAGPAHVYFRVYKHQFGGDFHAEVVLVVSVDLQMGNVFSVATYEWDRVKRLEQSWAPSLTALFYTAPSMQDVSRWPSQFEECVIETKAGVETQRDRDPDVVQVFRVDVSHPGRCKQVHHSGRCSNGR</sequence>